<evidence type="ECO:0000256" key="4">
    <source>
        <dbReference type="ARBA" id="ARBA00022692"/>
    </source>
</evidence>
<dbReference type="InterPro" id="IPR006726">
    <property type="entry name" value="PHBA_efflux_AaeB/fusaric-R"/>
</dbReference>
<dbReference type="PANTHER" id="PTHR30509">
    <property type="entry name" value="P-HYDROXYBENZOIC ACID EFFLUX PUMP SUBUNIT-RELATED"/>
    <property type="match status" value="1"/>
</dbReference>
<evidence type="ECO:0000313" key="9">
    <source>
        <dbReference type="Proteomes" id="UP000263753"/>
    </source>
</evidence>
<dbReference type="AlphaFoldDB" id="A0A3B7LZ05"/>
<keyword evidence="6 7" id="KW-0472">Membrane</keyword>
<keyword evidence="3" id="KW-1003">Cell membrane</keyword>
<protein>
    <submittedName>
        <fullName evidence="8">FUSC family protein</fullName>
    </submittedName>
</protein>
<evidence type="ECO:0000256" key="6">
    <source>
        <dbReference type="ARBA" id="ARBA00023136"/>
    </source>
</evidence>
<organism evidence="8 9">
    <name type="scientific">Acinetobacter chinensis</name>
    <dbReference type="NCBI Taxonomy" id="2004650"/>
    <lineage>
        <taxon>Bacteria</taxon>
        <taxon>Pseudomonadati</taxon>
        <taxon>Pseudomonadota</taxon>
        <taxon>Gammaproteobacteria</taxon>
        <taxon>Moraxellales</taxon>
        <taxon>Moraxellaceae</taxon>
        <taxon>Acinetobacter</taxon>
    </lineage>
</organism>
<comment type="subcellular location">
    <subcellularLocation>
        <location evidence="1">Cell membrane</location>
        <topology evidence="1">Multi-pass membrane protein</topology>
    </subcellularLocation>
</comment>
<keyword evidence="5 7" id="KW-1133">Transmembrane helix</keyword>
<dbReference type="GO" id="GO:0022857">
    <property type="term" value="F:transmembrane transporter activity"/>
    <property type="evidence" value="ECO:0007669"/>
    <property type="project" value="InterPro"/>
</dbReference>
<feature type="transmembrane region" description="Helical" evidence="7">
    <location>
        <begin position="91"/>
        <end position="109"/>
    </location>
</feature>
<feature type="transmembrane region" description="Helical" evidence="7">
    <location>
        <begin position="429"/>
        <end position="445"/>
    </location>
</feature>
<keyword evidence="4 7" id="KW-0812">Transmembrane</keyword>
<name>A0A3B7LZ05_9GAMM</name>
<feature type="transmembrane region" description="Helical" evidence="7">
    <location>
        <begin position="148"/>
        <end position="168"/>
    </location>
</feature>
<feature type="transmembrane region" description="Helical" evidence="7">
    <location>
        <begin position="476"/>
        <end position="496"/>
    </location>
</feature>
<evidence type="ECO:0000256" key="1">
    <source>
        <dbReference type="ARBA" id="ARBA00004651"/>
    </source>
</evidence>
<evidence type="ECO:0000256" key="2">
    <source>
        <dbReference type="ARBA" id="ARBA00022448"/>
    </source>
</evidence>
<feature type="transmembrane region" description="Helical" evidence="7">
    <location>
        <begin position="116"/>
        <end position="136"/>
    </location>
</feature>
<gene>
    <name evidence="8" type="ORF">CDG60_02430</name>
</gene>
<dbReference type="KEGG" id="achi:CDG60_02430"/>
<feature type="transmembrane region" description="Helical" evidence="7">
    <location>
        <begin position="372"/>
        <end position="393"/>
    </location>
</feature>
<accession>A0A3B7LZ05</accession>
<sequence length="693" mass="78139">MLLYKQILAFRPNKMDWIFATKTFIAGMLSLYFAFILNLSYPIWAIGTVFVIASPYSGMTASKSIYRLLGTLFGAVFAVAVTPLFINMPMLLILILAIWVGFCLYVSLLDRTPRSYVFMLAGYTAVIICFNAIYYIDTISIFDMALGRFLEISLGVVCSAVVTATIFPQPLAPVLQTRVAKTMQDTRSLYDQILLDEYHQPSYTTLLASITRDTSDIHVMAVHLSYETSGNKLMTKPIQELLHQVTMLVANLVAMSERIKQLDQIDMSYREHLRLLHGHVAAFLDDKHEIHENELRHLPATFNADFERMFSHARSEQQVMLGGLKMDIRHFIQNVRAVKLIWRRILQGDNSLPGTITPLTTSYPSLHRDHGVAVRGGVSASITIFIAAALWILSGWKPGFMMAEMAAISACILTAMDDPVPALKMFIRANLYAVVIVFIYAYGIFPHVTTFWEMAVVLAPFIIYCLMLFPHPPLTGLALPLLMGVVMGLNIQNRYALDQITFFDFSIGTAIGPIISVCVVQMVRSMSPDITAQRMLALHYRDMRHAIRMHYGVQFKTHLRGMLDRIGVLNTKMVQSASLKAEMNAVLIESSATIDLTRLNELKEKLSSDAVAVKWIVALQHSLETWFKAREKQQQHLVDSAQIFELLERTENAALEIGDEDIQKRIRISVNNIRNGLCQVETELKLQREMAGA</sequence>
<evidence type="ECO:0000313" key="8">
    <source>
        <dbReference type="EMBL" id="AXY55553.1"/>
    </source>
</evidence>
<dbReference type="Pfam" id="PF04632">
    <property type="entry name" value="FUSC"/>
    <property type="match status" value="1"/>
</dbReference>
<feature type="transmembrane region" description="Helical" evidence="7">
    <location>
        <begin position="65"/>
        <end position="85"/>
    </location>
</feature>
<reference evidence="9" key="1">
    <citation type="submission" date="2018-09" db="EMBL/GenBank/DDBJ databases">
        <title>The complete genome of Acinetobacter sp. strain WCHAc010005.</title>
        <authorList>
            <person name="Hu Y."/>
            <person name="Long H."/>
            <person name="Feng Y."/>
            <person name="Zong Z."/>
        </authorList>
    </citation>
    <scope>NUCLEOTIDE SEQUENCE [LARGE SCALE GENOMIC DNA]</scope>
    <source>
        <strain evidence="9">WCHAc010005</strain>
    </source>
</reference>
<feature type="transmembrane region" description="Helical" evidence="7">
    <location>
        <begin position="502"/>
        <end position="523"/>
    </location>
</feature>
<dbReference type="Proteomes" id="UP000263753">
    <property type="component" value="Chromosome"/>
</dbReference>
<feature type="transmembrane region" description="Helical" evidence="7">
    <location>
        <begin position="451"/>
        <end position="469"/>
    </location>
</feature>
<dbReference type="PANTHER" id="PTHR30509:SF9">
    <property type="entry name" value="MULTIDRUG RESISTANCE PROTEIN MDTO"/>
    <property type="match status" value="1"/>
</dbReference>
<dbReference type="GO" id="GO:0005886">
    <property type="term" value="C:plasma membrane"/>
    <property type="evidence" value="ECO:0007669"/>
    <property type="project" value="UniProtKB-SubCell"/>
</dbReference>
<evidence type="ECO:0000256" key="3">
    <source>
        <dbReference type="ARBA" id="ARBA00022475"/>
    </source>
</evidence>
<evidence type="ECO:0000256" key="7">
    <source>
        <dbReference type="SAM" id="Phobius"/>
    </source>
</evidence>
<keyword evidence="2" id="KW-0813">Transport</keyword>
<evidence type="ECO:0000256" key="5">
    <source>
        <dbReference type="ARBA" id="ARBA00022989"/>
    </source>
</evidence>
<proteinExistence type="predicted"/>
<dbReference type="RefSeq" id="WP_087512613.1">
    <property type="nucleotide sequence ID" value="NZ_CP032134.1"/>
</dbReference>
<dbReference type="EMBL" id="CP032134">
    <property type="protein sequence ID" value="AXY55553.1"/>
    <property type="molecule type" value="Genomic_DNA"/>
</dbReference>
<feature type="transmembrane region" description="Helical" evidence="7">
    <location>
        <begin position="24"/>
        <end position="53"/>
    </location>
</feature>